<dbReference type="AlphaFoldDB" id="A0A844FMB9"/>
<comment type="caution">
    <text evidence="2">The sequence shown here is derived from an EMBL/GenBank/DDBJ whole genome shotgun (WGS) entry which is preliminary data.</text>
</comment>
<dbReference type="PANTHER" id="PTHR30283:SF4">
    <property type="entry name" value="PEROXIDE STRESS RESISTANCE PROTEIN YAAA"/>
    <property type="match status" value="1"/>
</dbReference>
<dbReference type="HAMAP" id="MF_00652">
    <property type="entry name" value="UPF0246"/>
    <property type="match status" value="1"/>
</dbReference>
<sequence length="246" mass="28495">MKIIIAPAKKMTAQDDSFLPESRPQFLPQAEKIWAYLRRQDEAGLTKIWRANPKLVKQASEYLKTDLDEGSVAALFAYQGLQYQYLAADVLETPALAYLNANLRILSALYGILRPLDRVTPYRLDFMSPLPGFEEKNLYRYWGDQVYRELFAKNNVVVNLASKEYSKLLTPYLQADQRMITIDFQEQKGGKWKTFATHAKMARGRLVRFMAEEQVEEVEDLKKFEDLGYSFCPEASQDDTFVYRKG</sequence>
<reference evidence="2 3" key="1">
    <citation type="submission" date="2019-08" db="EMBL/GenBank/DDBJ databases">
        <title>In-depth cultivation of the pig gut microbiome towards novel bacterial diversity and tailored functional studies.</title>
        <authorList>
            <person name="Wylensek D."/>
            <person name="Hitch T.C.A."/>
            <person name="Clavel T."/>
        </authorList>
    </citation>
    <scope>NUCLEOTIDE SEQUENCE [LARGE SCALE GENOMIC DNA]</scope>
    <source>
        <strain evidence="2 3">WCA-470BD-2E</strain>
    </source>
</reference>
<dbReference type="EMBL" id="VUMW01000006">
    <property type="protein sequence ID" value="MST79507.1"/>
    <property type="molecule type" value="Genomic_DNA"/>
</dbReference>
<name>A0A844FMB9_9LACO</name>
<gene>
    <name evidence="2" type="primary">yaaA</name>
    <name evidence="2" type="ORF">FYJ61_03215</name>
</gene>
<dbReference type="PANTHER" id="PTHR30283">
    <property type="entry name" value="PEROXIDE STRESS RESPONSE PROTEIN YAAA"/>
    <property type="match status" value="1"/>
</dbReference>
<evidence type="ECO:0000256" key="1">
    <source>
        <dbReference type="HAMAP-Rule" id="MF_00652"/>
    </source>
</evidence>
<evidence type="ECO:0000313" key="3">
    <source>
        <dbReference type="Proteomes" id="UP000452141"/>
    </source>
</evidence>
<dbReference type="GO" id="GO:0005829">
    <property type="term" value="C:cytosol"/>
    <property type="evidence" value="ECO:0007669"/>
    <property type="project" value="TreeGrafter"/>
</dbReference>
<accession>A0A844FMB9</accession>
<protein>
    <recommendedName>
        <fullName evidence="1">UPF0246 protein FYJ61_03215</fullName>
    </recommendedName>
</protein>
<evidence type="ECO:0000313" key="2">
    <source>
        <dbReference type="EMBL" id="MST79507.1"/>
    </source>
</evidence>
<dbReference type="Pfam" id="PF03883">
    <property type="entry name" value="H2O2_YaaD"/>
    <property type="match status" value="1"/>
</dbReference>
<dbReference type="RefSeq" id="WP_154486549.1">
    <property type="nucleotide sequence ID" value="NZ_VUMW01000006.1"/>
</dbReference>
<dbReference type="InterPro" id="IPR005583">
    <property type="entry name" value="YaaA"/>
</dbReference>
<organism evidence="2 3">
    <name type="scientific">Lactobacillus equicursoris</name>
    <dbReference type="NCBI Taxonomy" id="420645"/>
    <lineage>
        <taxon>Bacteria</taxon>
        <taxon>Bacillati</taxon>
        <taxon>Bacillota</taxon>
        <taxon>Bacilli</taxon>
        <taxon>Lactobacillales</taxon>
        <taxon>Lactobacillaceae</taxon>
        <taxon>Lactobacillus</taxon>
    </lineage>
</organism>
<dbReference type="Proteomes" id="UP000452141">
    <property type="component" value="Unassembled WGS sequence"/>
</dbReference>
<comment type="similarity">
    <text evidence="1">Belongs to the UPF0246 family.</text>
</comment>
<dbReference type="GO" id="GO:0033194">
    <property type="term" value="P:response to hydroperoxide"/>
    <property type="evidence" value="ECO:0007669"/>
    <property type="project" value="TreeGrafter"/>
</dbReference>
<proteinExistence type="inferred from homology"/>
<dbReference type="NCBIfam" id="NF002543">
    <property type="entry name" value="PRK02101.1-4"/>
    <property type="match status" value="1"/>
</dbReference>